<dbReference type="Pfam" id="PF02798">
    <property type="entry name" value="GST_N"/>
    <property type="match status" value="1"/>
</dbReference>
<dbReference type="InterPro" id="IPR040079">
    <property type="entry name" value="Glutathione_S-Trfase"/>
</dbReference>
<proteinExistence type="predicted"/>
<dbReference type="PROSITE" id="PS50405">
    <property type="entry name" value="GST_CTER"/>
    <property type="match status" value="1"/>
</dbReference>
<name>A0A367XKU9_9PROT</name>
<dbReference type="Pfam" id="PF13410">
    <property type="entry name" value="GST_C_2"/>
    <property type="match status" value="1"/>
</dbReference>
<sequence>MKLYDYAGSQNAWKVRQLCAHLNLEYETVWVSIFEGESHTPDFLRKNPAGAVPVLELDDGRCLAESHAILLYLAQGSPYLPDDAWQKARVCQWLFFETDYVQSTIATLRHWNLTGKNERNAAQLSRRRASARHVLELLDRHLQGQNFLANDRYSIADIAVYAYVHLAHEAGLEMADYKAIRGWIERVFNIVGTAVPVRYYSEDPFSGQDL</sequence>
<dbReference type="InterPro" id="IPR036282">
    <property type="entry name" value="Glutathione-S-Trfase_C_sf"/>
</dbReference>
<evidence type="ECO:0000259" key="2">
    <source>
        <dbReference type="PROSITE" id="PS50405"/>
    </source>
</evidence>
<feature type="domain" description="GST C-terminal" evidence="2">
    <location>
        <begin position="83"/>
        <end position="205"/>
    </location>
</feature>
<dbReference type="PROSITE" id="PS50404">
    <property type="entry name" value="GST_NTER"/>
    <property type="match status" value="1"/>
</dbReference>
<dbReference type="EMBL" id="JPWH01000002">
    <property type="protein sequence ID" value="RCK53770.1"/>
    <property type="molecule type" value="Genomic_DNA"/>
</dbReference>
<dbReference type="AlphaFoldDB" id="A0A367XKU9"/>
<dbReference type="SFLD" id="SFLDG00358">
    <property type="entry name" value="Main_(cytGST)"/>
    <property type="match status" value="1"/>
</dbReference>
<dbReference type="Proteomes" id="UP000252517">
    <property type="component" value="Unassembled WGS sequence"/>
</dbReference>
<dbReference type="Gene3D" id="3.40.30.10">
    <property type="entry name" value="Glutaredoxin"/>
    <property type="match status" value="1"/>
</dbReference>
<dbReference type="Gene3D" id="1.20.1050.10">
    <property type="match status" value="1"/>
</dbReference>
<accession>A0A367XKU9</accession>
<dbReference type="SFLD" id="SFLDG01151">
    <property type="entry name" value="Main.2:_Nu-like"/>
    <property type="match status" value="1"/>
</dbReference>
<evidence type="ECO:0000259" key="1">
    <source>
        <dbReference type="PROSITE" id="PS50404"/>
    </source>
</evidence>
<evidence type="ECO:0000313" key="3">
    <source>
        <dbReference type="EMBL" id="RCK53770.1"/>
    </source>
</evidence>
<dbReference type="CDD" id="cd03056">
    <property type="entry name" value="GST_N_4"/>
    <property type="match status" value="1"/>
</dbReference>
<dbReference type="SUPFAM" id="SSF52833">
    <property type="entry name" value="Thioredoxin-like"/>
    <property type="match status" value="1"/>
</dbReference>
<protein>
    <recommendedName>
        <fullName evidence="5">Glutathione S-transferase</fullName>
    </recommendedName>
</protein>
<evidence type="ECO:0000313" key="4">
    <source>
        <dbReference type="Proteomes" id="UP000252517"/>
    </source>
</evidence>
<organism evidence="3 4">
    <name type="scientific">Thalassospira profundimaris</name>
    <dbReference type="NCBI Taxonomy" id="502049"/>
    <lineage>
        <taxon>Bacteria</taxon>
        <taxon>Pseudomonadati</taxon>
        <taxon>Pseudomonadota</taxon>
        <taxon>Alphaproteobacteria</taxon>
        <taxon>Rhodospirillales</taxon>
        <taxon>Thalassospiraceae</taxon>
        <taxon>Thalassospira</taxon>
    </lineage>
</organism>
<dbReference type="PANTHER" id="PTHR44051">
    <property type="entry name" value="GLUTATHIONE S-TRANSFERASE-RELATED"/>
    <property type="match status" value="1"/>
</dbReference>
<evidence type="ECO:0008006" key="5">
    <source>
        <dbReference type="Google" id="ProtNLM"/>
    </source>
</evidence>
<dbReference type="SFLD" id="SFLDS00019">
    <property type="entry name" value="Glutathione_Transferase_(cytos"/>
    <property type="match status" value="1"/>
</dbReference>
<dbReference type="RefSeq" id="WP_114087186.1">
    <property type="nucleotide sequence ID" value="NZ_JPWH01000002.1"/>
</dbReference>
<dbReference type="InterPro" id="IPR004045">
    <property type="entry name" value="Glutathione_S-Trfase_N"/>
</dbReference>
<gene>
    <name evidence="3" type="ORF">TH25_04515</name>
</gene>
<feature type="domain" description="GST N-terminal" evidence="1">
    <location>
        <begin position="1"/>
        <end position="81"/>
    </location>
</feature>
<dbReference type="OrthoDB" id="9810080at2"/>
<dbReference type="PANTHER" id="PTHR44051:SF2">
    <property type="entry name" value="HYPOTHETICAL GLUTATHIONE S-TRANSFERASE LIKE PROTEIN"/>
    <property type="match status" value="1"/>
</dbReference>
<comment type="caution">
    <text evidence="3">The sequence shown here is derived from an EMBL/GenBank/DDBJ whole genome shotgun (WGS) entry which is preliminary data.</text>
</comment>
<dbReference type="SUPFAM" id="SSF47616">
    <property type="entry name" value="GST C-terminal domain-like"/>
    <property type="match status" value="1"/>
</dbReference>
<dbReference type="InterPro" id="IPR010987">
    <property type="entry name" value="Glutathione-S-Trfase_C-like"/>
</dbReference>
<dbReference type="InterPro" id="IPR036249">
    <property type="entry name" value="Thioredoxin-like_sf"/>
</dbReference>
<reference evidence="3 4" key="1">
    <citation type="submission" date="2014-07" db="EMBL/GenBank/DDBJ databases">
        <title>Draft genome sequence of Thalassospira profundimaris S25-3-2.</title>
        <authorList>
            <person name="Lai Q."/>
            <person name="Shao Z."/>
        </authorList>
    </citation>
    <scope>NUCLEOTIDE SEQUENCE [LARGE SCALE GENOMIC DNA]</scope>
    <source>
        <strain evidence="3 4">S25-3-2</strain>
    </source>
</reference>